<reference evidence="2" key="1">
    <citation type="submission" date="2022-07" db="EMBL/GenBank/DDBJ databases">
        <title>Evaluation of T. orientalis genome assembly methods using nanopore sequencing and analysis of variation between genomes.</title>
        <authorList>
            <person name="Yam J."/>
            <person name="Micallef M.L."/>
            <person name="Liu M."/>
            <person name="Djordjevic S.P."/>
            <person name="Bogema D.R."/>
            <person name="Jenkins C."/>
        </authorList>
    </citation>
    <scope>NUCLEOTIDE SEQUENCE</scope>
    <source>
        <strain evidence="2">Goon Nure</strain>
    </source>
</reference>
<evidence type="ECO:0000313" key="2">
    <source>
        <dbReference type="EMBL" id="UKK00321.2"/>
    </source>
</evidence>
<gene>
    <name evidence="2" type="ORF">MACK_000393</name>
</gene>
<proteinExistence type="predicted"/>
<accession>A0A976M9K3</accession>
<dbReference type="EMBL" id="CP056069">
    <property type="protein sequence ID" value="UKK00321.2"/>
    <property type="molecule type" value="Genomic_DNA"/>
</dbReference>
<feature type="region of interest" description="Disordered" evidence="1">
    <location>
        <begin position="282"/>
        <end position="302"/>
    </location>
</feature>
<name>A0A976M9K3_THEOR</name>
<sequence>MFIFHFSNLLGSKNLFLVTAFVLISSGFLTHFRTVYNFESRYGSDSELNVNLCPGILRRRSKSCFIKCNYRNKLSDVSSPNIRALAPEDDDHKMLKDLYLNREKYFDTTLGKNCNLYRYFNITKSNIKKHLDYTMDEYIKRKNEEEEKEVYLVDGNSFNGSPDWNLPLPRVMESYKIPEVGSDEILPMGSKDPSIEPKFENEVLESIYKMIPEEANEDMYKSSKDEMVELYEEVGDNDYEVFNDHKVYTKQYFQDYKIKSDEETKRERELLRRVMKHPTVFPSYLDPPNPVHRTGRRREIQKKRDSGRLQRLRWEMDVDFKDDIARGNWDKGDQITKEFNDSIEWEELMPTHQDSNYFKRNYYEDGFADEDRTPDSYFDVQFIGSTDAYPFALSAGMQFTWPIYWVPWLCKKNPKMRGQPMRSPVFNLGGIEPLQLWFYPEGSAQSVDGYCSLKVISPPGWNLPYRIYLYVFSEYNRVVLGPMYRESAEYIANSLNTCRLVSKRNKELLENSENDKDYVILGPSGNVYVGVGVVDEPIRSHNQKHEFKYDWDEGDYEFNQWLKKQTSNPDDQFTMDTIEKDRTHSIWYESHKYKYVPDRHISRYWKTRYSKDMVWNPPNLSF</sequence>
<dbReference type="AlphaFoldDB" id="A0A976M9K3"/>
<evidence type="ECO:0000313" key="3">
    <source>
        <dbReference type="Proteomes" id="UP000244811"/>
    </source>
</evidence>
<organism evidence="2 3">
    <name type="scientific">Theileria orientalis</name>
    <dbReference type="NCBI Taxonomy" id="68886"/>
    <lineage>
        <taxon>Eukaryota</taxon>
        <taxon>Sar</taxon>
        <taxon>Alveolata</taxon>
        <taxon>Apicomplexa</taxon>
        <taxon>Aconoidasida</taxon>
        <taxon>Piroplasmida</taxon>
        <taxon>Theileriidae</taxon>
        <taxon>Theileria</taxon>
    </lineage>
</organism>
<dbReference type="Proteomes" id="UP000244811">
    <property type="component" value="Chromosome 1"/>
</dbReference>
<protein>
    <submittedName>
        <fullName evidence="2">Uncharacterized protein</fullName>
    </submittedName>
</protein>
<evidence type="ECO:0000256" key="1">
    <source>
        <dbReference type="SAM" id="MobiDB-lite"/>
    </source>
</evidence>
<dbReference type="SUPFAM" id="SSF49599">
    <property type="entry name" value="TRAF domain-like"/>
    <property type="match status" value="1"/>
</dbReference>